<dbReference type="EMBL" id="CAUYUJ010019505">
    <property type="protein sequence ID" value="CAK0891709.1"/>
    <property type="molecule type" value="Genomic_DNA"/>
</dbReference>
<reference evidence="3" key="1">
    <citation type="submission" date="2023-10" db="EMBL/GenBank/DDBJ databases">
        <authorList>
            <person name="Chen Y."/>
            <person name="Shah S."/>
            <person name="Dougan E. K."/>
            <person name="Thang M."/>
            <person name="Chan C."/>
        </authorList>
    </citation>
    <scope>NUCLEOTIDE SEQUENCE [LARGE SCALE GENOMIC DNA]</scope>
</reference>
<name>A0ABN9WXP6_9DINO</name>
<evidence type="ECO:0000256" key="2">
    <source>
        <dbReference type="SAM" id="Phobius"/>
    </source>
</evidence>
<comment type="caution">
    <text evidence="3">The sequence shown here is derived from an EMBL/GenBank/DDBJ whole genome shotgun (WGS) entry which is preliminary data.</text>
</comment>
<keyword evidence="2" id="KW-0472">Membrane</keyword>
<keyword evidence="2" id="KW-1133">Transmembrane helix</keyword>
<accession>A0ABN9WXP6</accession>
<gene>
    <name evidence="3" type="ORF">PCOR1329_LOCUS71571</name>
</gene>
<proteinExistence type="predicted"/>
<evidence type="ECO:0000313" key="3">
    <source>
        <dbReference type="EMBL" id="CAK0891709.1"/>
    </source>
</evidence>
<evidence type="ECO:0000256" key="1">
    <source>
        <dbReference type="SAM" id="MobiDB-lite"/>
    </source>
</evidence>
<feature type="region of interest" description="Disordered" evidence="1">
    <location>
        <begin position="49"/>
        <end position="118"/>
    </location>
</feature>
<keyword evidence="4" id="KW-1185">Reference proteome</keyword>
<keyword evidence="2" id="KW-0812">Transmembrane</keyword>
<feature type="transmembrane region" description="Helical" evidence="2">
    <location>
        <begin position="27"/>
        <end position="47"/>
    </location>
</feature>
<sequence length="118" mass="11908">MGAAVATWAWTCDAVGALVPVGKRPSTAGVACAILGGLGATTLVLAARAARRPTENPQKGRRRRHVQASGSRGGPAASGGESAEVDPRCEADGWSQPQPGPDQLFFDILEGPSSASAS</sequence>
<evidence type="ECO:0000313" key="4">
    <source>
        <dbReference type="Proteomes" id="UP001189429"/>
    </source>
</evidence>
<organism evidence="3 4">
    <name type="scientific">Prorocentrum cordatum</name>
    <dbReference type="NCBI Taxonomy" id="2364126"/>
    <lineage>
        <taxon>Eukaryota</taxon>
        <taxon>Sar</taxon>
        <taxon>Alveolata</taxon>
        <taxon>Dinophyceae</taxon>
        <taxon>Prorocentrales</taxon>
        <taxon>Prorocentraceae</taxon>
        <taxon>Prorocentrum</taxon>
    </lineage>
</organism>
<protein>
    <submittedName>
        <fullName evidence="3">Uncharacterized protein</fullName>
    </submittedName>
</protein>
<dbReference type="Proteomes" id="UP001189429">
    <property type="component" value="Unassembled WGS sequence"/>
</dbReference>